<evidence type="ECO:0000259" key="1">
    <source>
        <dbReference type="PROSITE" id="PS50127"/>
    </source>
</evidence>
<dbReference type="InterPro" id="IPR000608">
    <property type="entry name" value="UBC"/>
</dbReference>
<protein>
    <submittedName>
        <fullName evidence="2">Ubiquitin-conjugating enzyme</fullName>
    </submittedName>
</protein>
<dbReference type="Gene3D" id="3.10.110.10">
    <property type="entry name" value="Ubiquitin Conjugating Enzyme"/>
    <property type="match status" value="1"/>
</dbReference>
<evidence type="ECO:0000313" key="2">
    <source>
        <dbReference type="EMBL" id="KAK9687720.1"/>
    </source>
</evidence>
<dbReference type="AlphaFoldDB" id="A0AAW1IDX3"/>
<dbReference type="Proteomes" id="UP001458880">
    <property type="component" value="Unassembled WGS sequence"/>
</dbReference>
<dbReference type="EMBL" id="JASPKY010000628">
    <property type="protein sequence ID" value="KAK9687720.1"/>
    <property type="molecule type" value="Genomic_DNA"/>
</dbReference>
<reference evidence="2 3" key="1">
    <citation type="journal article" date="2024" name="BMC Genomics">
        <title>De novo assembly and annotation of Popillia japonica's genome with initial clues to its potential as an invasive pest.</title>
        <authorList>
            <person name="Cucini C."/>
            <person name="Boschi S."/>
            <person name="Funari R."/>
            <person name="Cardaioli E."/>
            <person name="Iannotti N."/>
            <person name="Marturano G."/>
            <person name="Paoli F."/>
            <person name="Bruttini M."/>
            <person name="Carapelli A."/>
            <person name="Frati F."/>
            <person name="Nardi F."/>
        </authorList>
    </citation>
    <scope>NUCLEOTIDE SEQUENCE [LARGE SCALE GENOMIC DNA]</scope>
    <source>
        <strain evidence="2">DMR45628</strain>
    </source>
</reference>
<gene>
    <name evidence="2" type="ORF">QE152_g36072</name>
</gene>
<sequence length="114" mass="12419">MGMIIGPPRTPYENRMYSVKVECGQRYPDDPPSAKFISRVNMNGINSSTGVVSDISDPPSAKFISRVNMNGINSSTGVLYSFFLGFSEDLCVCGGFSASQDEQTKSLCCICLRQ</sequence>
<name>A0AAW1IDX3_POPJA</name>
<evidence type="ECO:0000313" key="3">
    <source>
        <dbReference type="Proteomes" id="UP001458880"/>
    </source>
</evidence>
<dbReference type="Pfam" id="PF00179">
    <property type="entry name" value="UQ_con"/>
    <property type="match status" value="1"/>
</dbReference>
<dbReference type="PROSITE" id="PS50127">
    <property type="entry name" value="UBC_2"/>
    <property type="match status" value="1"/>
</dbReference>
<organism evidence="2 3">
    <name type="scientific">Popillia japonica</name>
    <name type="common">Japanese beetle</name>
    <dbReference type="NCBI Taxonomy" id="7064"/>
    <lineage>
        <taxon>Eukaryota</taxon>
        <taxon>Metazoa</taxon>
        <taxon>Ecdysozoa</taxon>
        <taxon>Arthropoda</taxon>
        <taxon>Hexapoda</taxon>
        <taxon>Insecta</taxon>
        <taxon>Pterygota</taxon>
        <taxon>Neoptera</taxon>
        <taxon>Endopterygota</taxon>
        <taxon>Coleoptera</taxon>
        <taxon>Polyphaga</taxon>
        <taxon>Scarabaeiformia</taxon>
        <taxon>Scarabaeidae</taxon>
        <taxon>Rutelinae</taxon>
        <taxon>Popillia</taxon>
    </lineage>
</organism>
<comment type="caution">
    <text evidence="2">The sequence shown here is derived from an EMBL/GenBank/DDBJ whole genome shotgun (WGS) entry which is preliminary data.</text>
</comment>
<dbReference type="InterPro" id="IPR016135">
    <property type="entry name" value="UBQ-conjugating_enzyme/RWD"/>
</dbReference>
<keyword evidence="3" id="KW-1185">Reference proteome</keyword>
<proteinExistence type="predicted"/>
<accession>A0AAW1IDX3</accession>
<dbReference type="SUPFAM" id="SSF54495">
    <property type="entry name" value="UBC-like"/>
    <property type="match status" value="1"/>
</dbReference>
<feature type="domain" description="UBC core" evidence="1">
    <location>
        <begin position="1"/>
        <end position="114"/>
    </location>
</feature>